<organism evidence="1 2">
    <name type="scientific">Vigna angularis var. angularis</name>
    <dbReference type="NCBI Taxonomy" id="157739"/>
    <lineage>
        <taxon>Eukaryota</taxon>
        <taxon>Viridiplantae</taxon>
        <taxon>Streptophyta</taxon>
        <taxon>Embryophyta</taxon>
        <taxon>Tracheophyta</taxon>
        <taxon>Spermatophyta</taxon>
        <taxon>Magnoliopsida</taxon>
        <taxon>eudicotyledons</taxon>
        <taxon>Gunneridae</taxon>
        <taxon>Pentapetalae</taxon>
        <taxon>rosids</taxon>
        <taxon>fabids</taxon>
        <taxon>Fabales</taxon>
        <taxon>Fabaceae</taxon>
        <taxon>Papilionoideae</taxon>
        <taxon>50 kb inversion clade</taxon>
        <taxon>NPAAA clade</taxon>
        <taxon>indigoferoid/millettioid clade</taxon>
        <taxon>Phaseoleae</taxon>
        <taxon>Vigna</taxon>
    </lineage>
</organism>
<dbReference type="AlphaFoldDB" id="A0A0S3RWK2"/>
<proteinExistence type="predicted"/>
<sequence length="71" mass="7553">MASSPVIMVFMFPSLWPSFPRAPMFVRCSNSSCTTKAAKGIIWFIATSVGASRMALTLSKAVAAFGDISGF</sequence>
<feature type="non-terminal residue" evidence="1">
    <location>
        <position position="71"/>
    </location>
</feature>
<evidence type="ECO:0000313" key="1">
    <source>
        <dbReference type="EMBL" id="BAT84974.1"/>
    </source>
</evidence>
<name>A0A0S3RWK2_PHAAN</name>
<evidence type="ECO:0000313" key="2">
    <source>
        <dbReference type="Proteomes" id="UP000291084"/>
    </source>
</evidence>
<dbReference type="EMBL" id="AP015037">
    <property type="protein sequence ID" value="BAT84974.1"/>
    <property type="molecule type" value="Genomic_DNA"/>
</dbReference>
<accession>A0A0S3RWK2</accession>
<dbReference type="Proteomes" id="UP000291084">
    <property type="component" value="Chromosome 4"/>
</dbReference>
<protein>
    <submittedName>
        <fullName evidence="1">Uncharacterized protein</fullName>
    </submittedName>
</protein>
<keyword evidence="2" id="KW-1185">Reference proteome</keyword>
<reference evidence="1 2" key="1">
    <citation type="journal article" date="2015" name="Sci. Rep.">
        <title>The power of single molecule real-time sequencing technology in the de novo assembly of a eukaryotic genome.</title>
        <authorList>
            <person name="Sakai H."/>
            <person name="Naito K."/>
            <person name="Ogiso-Tanaka E."/>
            <person name="Takahashi Y."/>
            <person name="Iseki K."/>
            <person name="Muto C."/>
            <person name="Satou K."/>
            <person name="Teruya K."/>
            <person name="Shiroma A."/>
            <person name="Shimoji M."/>
            <person name="Hirano T."/>
            <person name="Itoh T."/>
            <person name="Kaga A."/>
            <person name="Tomooka N."/>
        </authorList>
    </citation>
    <scope>NUCLEOTIDE SEQUENCE [LARGE SCALE GENOMIC DNA]</scope>
    <source>
        <strain evidence="2">cv. Shumari</strain>
    </source>
</reference>
<gene>
    <name evidence="1" type="primary">Vigan.04G246000</name>
    <name evidence="1" type="ORF">VIGAN_04246000</name>
</gene>